<feature type="domain" description="Fungal-type protein kinase" evidence="2">
    <location>
        <begin position="468"/>
        <end position="523"/>
    </location>
</feature>
<feature type="compositionally biased region" description="Polar residues" evidence="1">
    <location>
        <begin position="632"/>
        <end position="642"/>
    </location>
</feature>
<keyword evidence="4" id="KW-1185">Reference proteome</keyword>
<sequence>MDCLAEFKNKKTEDHRQDALAQLCNYAKQAFREQLDRRFIIGFTLCLDELKLYLFDRSGVLEKAFVLTISHLGAQKSRTTSSRVFNSLSRTARMGSHHLNPADTSYDTQWIIEVNGKLYITLRAISIANVEIMCGRATAVWEVVLFKDFQANRIDSPILVLKQSWQRLSGQEPDQRLSTIPFEQYAYERLGKTELNKLIQDAAYVRTEDGSELVTTFEFIRKGITGTGTSYSLDPVGSSKHTTTGSRTTSGSRGTKRKANDSTVDISGSIDRYAFEIFLADRDALMLGDRVTKPVSRTQTRILMKTRGYPLKCFKDLNELRMVFCGAIRNHQKFYRVGVLHRDISQGNVIIAICDDGSTCGRLIDLDHAKVTAHDESNVLLLQTTHCVPDRILSREMDGLVDRGIFVTEDTIRRACAPILSKLDPSAVHDEIVDACRSGVNYLIDVYKRFGLKSSKSQLLTPKDFRWDLEFQDKPSFENHQPGDGNRTGTAPYMSYQIIDPLGNVAHDAIHDIESFFWLLIHIMLTRNGPGGSRRDISVALAGVLDLYFHGDPGTLSRKKGGLFLFSKKYEDAQAELSNLMVHFDSYFEPLKNLVQQWWNLLYFAHKYEAYELWNIHANTLRILDKPLPGPSSAQSEQTNAEVNRREEYHKSTLDAIKNSTIAMRPQPRTPEKRDRKATSTASAQPVDPVSQIAGHGPSKKHRKEKATGH</sequence>
<evidence type="ECO:0000313" key="4">
    <source>
        <dbReference type="Proteomes" id="UP000054279"/>
    </source>
</evidence>
<name>A0A0C9VL71_SPHS4</name>
<evidence type="ECO:0000259" key="2">
    <source>
        <dbReference type="Pfam" id="PF17667"/>
    </source>
</evidence>
<evidence type="ECO:0000313" key="3">
    <source>
        <dbReference type="EMBL" id="KIJ42432.1"/>
    </source>
</evidence>
<dbReference type="Pfam" id="PF17667">
    <property type="entry name" value="Pkinase_fungal"/>
    <property type="match status" value="2"/>
</dbReference>
<organism evidence="3 4">
    <name type="scientific">Sphaerobolus stellatus (strain SS14)</name>
    <dbReference type="NCBI Taxonomy" id="990650"/>
    <lineage>
        <taxon>Eukaryota</taxon>
        <taxon>Fungi</taxon>
        <taxon>Dikarya</taxon>
        <taxon>Basidiomycota</taxon>
        <taxon>Agaricomycotina</taxon>
        <taxon>Agaricomycetes</taxon>
        <taxon>Phallomycetidae</taxon>
        <taxon>Geastrales</taxon>
        <taxon>Sphaerobolaceae</taxon>
        <taxon>Sphaerobolus</taxon>
    </lineage>
</organism>
<dbReference type="PANTHER" id="PTHR38248:SF2">
    <property type="entry name" value="FUNK1 11"/>
    <property type="match status" value="1"/>
</dbReference>
<dbReference type="SUPFAM" id="SSF56112">
    <property type="entry name" value="Protein kinase-like (PK-like)"/>
    <property type="match status" value="1"/>
</dbReference>
<dbReference type="PANTHER" id="PTHR38248">
    <property type="entry name" value="FUNK1 6"/>
    <property type="match status" value="1"/>
</dbReference>
<reference evidence="3 4" key="1">
    <citation type="submission" date="2014-06" db="EMBL/GenBank/DDBJ databases">
        <title>Evolutionary Origins and Diversification of the Mycorrhizal Mutualists.</title>
        <authorList>
            <consortium name="DOE Joint Genome Institute"/>
            <consortium name="Mycorrhizal Genomics Consortium"/>
            <person name="Kohler A."/>
            <person name="Kuo A."/>
            <person name="Nagy L.G."/>
            <person name="Floudas D."/>
            <person name="Copeland A."/>
            <person name="Barry K.W."/>
            <person name="Cichocki N."/>
            <person name="Veneault-Fourrey C."/>
            <person name="LaButti K."/>
            <person name="Lindquist E.A."/>
            <person name="Lipzen A."/>
            <person name="Lundell T."/>
            <person name="Morin E."/>
            <person name="Murat C."/>
            <person name="Riley R."/>
            <person name="Ohm R."/>
            <person name="Sun H."/>
            <person name="Tunlid A."/>
            <person name="Henrissat B."/>
            <person name="Grigoriev I.V."/>
            <person name="Hibbett D.S."/>
            <person name="Martin F."/>
        </authorList>
    </citation>
    <scope>NUCLEOTIDE SEQUENCE [LARGE SCALE GENOMIC DNA]</scope>
    <source>
        <strain evidence="3 4">SS14</strain>
    </source>
</reference>
<feature type="compositionally biased region" description="Basic residues" evidence="1">
    <location>
        <begin position="698"/>
        <end position="710"/>
    </location>
</feature>
<dbReference type="HOGENOM" id="CLU_011606_0_0_1"/>
<proteinExistence type="predicted"/>
<feature type="region of interest" description="Disordered" evidence="1">
    <location>
        <begin position="231"/>
        <end position="262"/>
    </location>
</feature>
<dbReference type="OrthoDB" id="2747778at2759"/>
<feature type="domain" description="Fungal-type protein kinase" evidence="2">
    <location>
        <begin position="3"/>
        <end position="375"/>
    </location>
</feature>
<protein>
    <recommendedName>
        <fullName evidence="2">Fungal-type protein kinase domain-containing protein</fullName>
    </recommendedName>
</protein>
<dbReference type="InterPro" id="IPR011009">
    <property type="entry name" value="Kinase-like_dom_sf"/>
</dbReference>
<gene>
    <name evidence="3" type="ORF">M422DRAFT_780037</name>
</gene>
<dbReference type="AlphaFoldDB" id="A0A0C9VL71"/>
<dbReference type="EMBL" id="KN837130">
    <property type="protein sequence ID" value="KIJ42432.1"/>
    <property type="molecule type" value="Genomic_DNA"/>
</dbReference>
<feature type="compositionally biased region" description="Low complexity" evidence="1">
    <location>
        <begin position="237"/>
        <end position="253"/>
    </location>
</feature>
<feature type="compositionally biased region" description="Basic and acidic residues" evidence="1">
    <location>
        <begin position="643"/>
        <end position="653"/>
    </location>
</feature>
<dbReference type="InterPro" id="IPR040976">
    <property type="entry name" value="Pkinase_fungal"/>
</dbReference>
<feature type="region of interest" description="Disordered" evidence="1">
    <location>
        <begin position="629"/>
        <end position="710"/>
    </location>
</feature>
<evidence type="ECO:0000256" key="1">
    <source>
        <dbReference type="SAM" id="MobiDB-lite"/>
    </source>
</evidence>
<accession>A0A0C9VL71</accession>
<dbReference type="Proteomes" id="UP000054279">
    <property type="component" value="Unassembled WGS sequence"/>
</dbReference>